<dbReference type="PANTHER" id="PTHR30290:SF10">
    <property type="entry name" value="PERIPLASMIC OLIGOPEPTIDE-BINDING PROTEIN-RELATED"/>
    <property type="match status" value="1"/>
</dbReference>
<evidence type="ECO:0000256" key="1">
    <source>
        <dbReference type="ARBA" id="ARBA00004196"/>
    </source>
</evidence>
<evidence type="ECO:0000259" key="5">
    <source>
        <dbReference type="Pfam" id="PF00496"/>
    </source>
</evidence>
<comment type="subcellular location">
    <subcellularLocation>
        <location evidence="1">Cell envelope</location>
    </subcellularLocation>
</comment>
<evidence type="ECO:0000256" key="3">
    <source>
        <dbReference type="ARBA" id="ARBA00022448"/>
    </source>
</evidence>
<dbReference type="CDD" id="cd08504">
    <property type="entry name" value="PBP2_OppA"/>
    <property type="match status" value="1"/>
</dbReference>
<keyword evidence="3" id="KW-0813">Transport</keyword>
<dbReference type="Gene3D" id="3.90.76.10">
    <property type="entry name" value="Dipeptide-binding Protein, Domain 1"/>
    <property type="match status" value="1"/>
</dbReference>
<dbReference type="GO" id="GO:1904680">
    <property type="term" value="F:peptide transmembrane transporter activity"/>
    <property type="evidence" value="ECO:0007669"/>
    <property type="project" value="TreeGrafter"/>
</dbReference>
<keyword evidence="7" id="KW-1185">Reference proteome</keyword>
<evidence type="ECO:0000256" key="4">
    <source>
        <dbReference type="ARBA" id="ARBA00022729"/>
    </source>
</evidence>
<sequence>MWNKVLSCGIVISMILSICTGCGKQIDNSEDVGQAADSASGSAVEANTENSVSGINWPTTLTNSVHNSAAPDWIEYNQLIFNIKNTTDYKEREAMMHRAEDILMSTGAVVPLYYYNDPYLQKASIDGIYSSLFGTKYFMYAKGCTDNILRVSLSSDPTYLDPALNSSVDGACLVANTFAGLYTYNADGECIPALADEANPYEVSEDGLNYTFHLKKDLKWSDGSPLTASDFVYSWNRAVTPSVNADYAYMFSNFAGYDDGKVKAKAVDDTTLTFTLTSPCAYILDLMAFPIFFPVHQPSVEAADPDGVNPGAWAEHVGFVASGAFTLQSWEPGNRMVYVKNPYFYDAENVSVDELVFVLTSDEEVIFSQYKNGEIDFADSVPTDEIAGFIASSDPEFHIDPNLGTYYFAFNVNSHLFDGKTSMQASAMRRAIGLLVDRSYIVEKIGQTGQTIATSFIPEGMLDGNGGVFKANDDSYSFPDSSSTGYYPAEKTDATIQEAKALLEEAGYTFDSEGKLSQDTPIAFEFLTNDSQSHVLVAEAIKRDLAEIGIEMTIVKQEWNTFLQNRKDGNYDVAREGWLADFNDPVNMLEMFITDSGNNDPQFGREPYVEEE</sequence>
<keyword evidence="4" id="KW-0732">Signal</keyword>
<dbReference type="GO" id="GO:0015833">
    <property type="term" value="P:peptide transport"/>
    <property type="evidence" value="ECO:0007669"/>
    <property type="project" value="TreeGrafter"/>
</dbReference>
<dbReference type="AlphaFoldDB" id="A0A1I5TIP0"/>
<dbReference type="RefSeq" id="WP_074886594.1">
    <property type="nucleotide sequence ID" value="NZ_FOXO01000009.1"/>
</dbReference>
<proteinExistence type="inferred from homology"/>
<evidence type="ECO:0000256" key="2">
    <source>
        <dbReference type="ARBA" id="ARBA00005695"/>
    </source>
</evidence>
<dbReference type="InterPro" id="IPR000914">
    <property type="entry name" value="SBP_5_dom"/>
</dbReference>
<accession>A0A1I5TIP0</accession>
<dbReference type="EMBL" id="FOXO01000009">
    <property type="protein sequence ID" value="SFP82895.1"/>
    <property type="molecule type" value="Genomic_DNA"/>
</dbReference>
<dbReference type="Pfam" id="PF00496">
    <property type="entry name" value="SBP_bac_5"/>
    <property type="match status" value="1"/>
</dbReference>
<dbReference type="SUPFAM" id="SSF53850">
    <property type="entry name" value="Periplasmic binding protein-like II"/>
    <property type="match status" value="2"/>
</dbReference>
<dbReference type="GO" id="GO:0030313">
    <property type="term" value="C:cell envelope"/>
    <property type="evidence" value="ECO:0007669"/>
    <property type="project" value="UniProtKB-SubCell"/>
</dbReference>
<comment type="similarity">
    <text evidence="2">Belongs to the bacterial solute-binding protein 5 family.</text>
</comment>
<dbReference type="InterPro" id="IPR039424">
    <property type="entry name" value="SBP_5"/>
</dbReference>
<dbReference type="Gene3D" id="3.40.190.10">
    <property type="entry name" value="Periplasmic binding protein-like II"/>
    <property type="match status" value="2"/>
</dbReference>
<evidence type="ECO:0000313" key="7">
    <source>
        <dbReference type="Proteomes" id="UP000182624"/>
    </source>
</evidence>
<organism evidence="6 7">
    <name type="scientific">Butyrivibrio proteoclasticus</name>
    <dbReference type="NCBI Taxonomy" id="43305"/>
    <lineage>
        <taxon>Bacteria</taxon>
        <taxon>Bacillati</taxon>
        <taxon>Bacillota</taxon>
        <taxon>Clostridia</taxon>
        <taxon>Lachnospirales</taxon>
        <taxon>Lachnospiraceae</taxon>
        <taxon>Butyrivibrio</taxon>
    </lineage>
</organism>
<feature type="domain" description="Solute-binding protein family 5" evidence="5">
    <location>
        <begin position="191"/>
        <end position="599"/>
    </location>
</feature>
<dbReference type="PANTHER" id="PTHR30290">
    <property type="entry name" value="PERIPLASMIC BINDING COMPONENT OF ABC TRANSPORTER"/>
    <property type="match status" value="1"/>
</dbReference>
<dbReference type="FunFam" id="3.90.76.10:FF:000001">
    <property type="entry name" value="Oligopeptide ABC transporter substrate-binding protein"/>
    <property type="match status" value="1"/>
</dbReference>
<dbReference type="OrthoDB" id="9801912at2"/>
<evidence type="ECO:0000313" key="6">
    <source>
        <dbReference type="EMBL" id="SFP82895.1"/>
    </source>
</evidence>
<name>A0A1I5TIP0_9FIRM</name>
<reference evidence="7" key="1">
    <citation type="submission" date="2016-10" db="EMBL/GenBank/DDBJ databases">
        <authorList>
            <person name="Varghese N."/>
            <person name="Submissions S."/>
        </authorList>
    </citation>
    <scope>NUCLEOTIDE SEQUENCE [LARGE SCALE GENOMIC DNA]</scope>
    <source>
        <strain evidence="7">P18</strain>
    </source>
</reference>
<gene>
    <name evidence="6" type="ORF">SAMN04487928_10956</name>
</gene>
<dbReference type="Proteomes" id="UP000182624">
    <property type="component" value="Unassembled WGS sequence"/>
</dbReference>
<protein>
    <submittedName>
        <fullName evidence="6">Oligopeptide transport system substrate-binding protein</fullName>
    </submittedName>
</protein>
<dbReference type="Gene3D" id="3.10.105.10">
    <property type="entry name" value="Dipeptide-binding Protein, Domain 3"/>
    <property type="match status" value="2"/>
</dbReference>